<dbReference type="EMBL" id="JAWJWE010000037">
    <property type="protein sequence ID" value="KAK6626069.1"/>
    <property type="molecule type" value="Genomic_DNA"/>
</dbReference>
<keyword evidence="6 10" id="KW-0472">Membrane</keyword>
<proteinExistence type="predicted"/>
<evidence type="ECO:0000313" key="11">
    <source>
        <dbReference type="EMBL" id="KAK6626069.1"/>
    </source>
</evidence>
<dbReference type="AlphaFoldDB" id="A0AAN8PEV2"/>
<evidence type="ECO:0000256" key="5">
    <source>
        <dbReference type="ARBA" id="ARBA00023040"/>
    </source>
</evidence>
<name>A0AAN8PEV2_POLSC</name>
<dbReference type="InterPro" id="IPR000276">
    <property type="entry name" value="GPCR_Rhodpsn"/>
</dbReference>
<evidence type="ECO:0000256" key="8">
    <source>
        <dbReference type="ARBA" id="ARBA00023180"/>
    </source>
</evidence>
<evidence type="ECO:0000313" key="12">
    <source>
        <dbReference type="Proteomes" id="UP001372834"/>
    </source>
</evidence>
<keyword evidence="4 10" id="KW-1133">Transmembrane helix</keyword>
<keyword evidence="2" id="KW-1003">Cell membrane</keyword>
<feature type="transmembrane region" description="Helical" evidence="10">
    <location>
        <begin position="37"/>
        <end position="56"/>
    </location>
</feature>
<reference evidence="11 12" key="1">
    <citation type="submission" date="2023-10" db="EMBL/GenBank/DDBJ databases">
        <title>Genomes of two closely related lineages of the louse Polyplax serrata with different host specificities.</title>
        <authorList>
            <person name="Martinu J."/>
            <person name="Tarabai H."/>
            <person name="Stefka J."/>
            <person name="Hypsa V."/>
        </authorList>
    </citation>
    <scope>NUCLEOTIDE SEQUENCE [LARGE SCALE GENOMIC DNA]</scope>
    <source>
        <strain evidence="11">HR10_N</strain>
    </source>
</reference>
<evidence type="ECO:0000256" key="4">
    <source>
        <dbReference type="ARBA" id="ARBA00022989"/>
    </source>
</evidence>
<keyword evidence="3 10" id="KW-0812">Transmembrane</keyword>
<evidence type="ECO:0000256" key="7">
    <source>
        <dbReference type="ARBA" id="ARBA00023170"/>
    </source>
</evidence>
<keyword evidence="7" id="KW-0675">Receptor</keyword>
<protein>
    <submittedName>
        <fullName evidence="11">Uncharacterized protein</fullName>
    </submittedName>
</protein>
<comment type="caution">
    <text evidence="11">The sequence shown here is derived from an EMBL/GenBank/DDBJ whole genome shotgun (WGS) entry which is preliminary data.</text>
</comment>
<dbReference type="PANTHER" id="PTHR24246">
    <property type="entry name" value="OLFACTORY RECEPTOR AND ADENOSINE RECEPTOR"/>
    <property type="match status" value="1"/>
</dbReference>
<gene>
    <name evidence="11" type="ORF">RUM43_006373</name>
</gene>
<keyword evidence="9" id="KW-0807">Transducer</keyword>
<evidence type="ECO:0000256" key="1">
    <source>
        <dbReference type="ARBA" id="ARBA00004651"/>
    </source>
</evidence>
<dbReference type="Proteomes" id="UP001372834">
    <property type="component" value="Unassembled WGS sequence"/>
</dbReference>
<accession>A0AAN8PEV2</accession>
<sequence>MWENMKKNLRKADKLFVENSLQSNKVRRAKFILKHSSLKTVGFFGIPFAVLASVGLPRNIYLCLFNMSLLIVLCTISIYCLVAVSVDRYWAILYPMSYSRNVRSKTAIGENLKGPEYLAKCIISPEIITNSFRFPGKLNFS</sequence>
<dbReference type="SUPFAM" id="SSF81321">
    <property type="entry name" value="Family A G protein-coupled receptor-like"/>
    <property type="match status" value="1"/>
</dbReference>
<dbReference type="Gene3D" id="1.20.1070.10">
    <property type="entry name" value="Rhodopsin 7-helix transmembrane proteins"/>
    <property type="match status" value="1"/>
</dbReference>
<dbReference type="GO" id="GO:0007189">
    <property type="term" value="P:adenylate cyclase-activating G protein-coupled receptor signaling pathway"/>
    <property type="evidence" value="ECO:0007669"/>
    <property type="project" value="TreeGrafter"/>
</dbReference>
<dbReference type="PANTHER" id="PTHR24246:SF27">
    <property type="entry name" value="ADENOSINE RECEPTOR, ISOFORM A"/>
    <property type="match status" value="1"/>
</dbReference>
<organism evidence="11 12">
    <name type="scientific">Polyplax serrata</name>
    <name type="common">Common mouse louse</name>
    <dbReference type="NCBI Taxonomy" id="468196"/>
    <lineage>
        <taxon>Eukaryota</taxon>
        <taxon>Metazoa</taxon>
        <taxon>Ecdysozoa</taxon>
        <taxon>Arthropoda</taxon>
        <taxon>Hexapoda</taxon>
        <taxon>Insecta</taxon>
        <taxon>Pterygota</taxon>
        <taxon>Neoptera</taxon>
        <taxon>Paraneoptera</taxon>
        <taxon>Psocodea</taxon>
        <taxon>Troctomorpha</taxon>
        <taxon>Phthiraptera</taxon>
        <taxon>Anoplura</taxon>
        <taxon>Polyplacidae</taxon>
        <taxon>Polyplax</taxon>
    </lineage>
</organism>
<dbReference type="PROSITE" id="PS00237">
    <property type="entry name" value="G_PROTEIN_RECEP_F1_1"/>
    <property type="match status" value="1"/>
</dbReference>
<evidence type="ECO:0000256" key="10">
    <source>
        <dbReference type="SAM" id="Phobius"/>
    </source>
</evidence>
<dbReference type="Pfam" id="PF00001">
    <property type="entry name" value="7tm_1"/>
    <property type="match status" value="1"/>
</dbReference>
<evidence type="ECO:0000256" key="9">
    <source>
        <dbReference type="ARBA" id="ARBA00023224"/>
    </source>
</evidence>
<feature type="transmembrane region" description="Helical" evidence="10">
    <location>
        <begin position="68"/>
        <end position="90"/>
    </location>
</feature>
<evidence type="ECO:0000256" key="2">
    <source>
        <dbReference type="ARBA" id="ARBA00022475"/>
    </source>
</evidence>
<evidence type="ECO:0000256" key="6">
    <source>
        <dbReference type="ARBA" id="ARBA00023136"/>
    </source>
</evidence>
<dbReference type="GO" id="GO:0001973">
    <property type="term" value="P:G protein-coupled adenosine receptor signaling pathway"/>
    <property type="evidence" value="ECO:0007669"/>
    <property type="project" value="TreeGrafter"/>
</dbReference>
<evidence type="ECO:0000256" key="3">
    <source>
        <dbReference type="ARBA" id="ARBA00022692"/>
    </source>
</evidence>
<dbReference type="GO" id="GO:0004930">
    <property type="term" value="F:G protein-coupled receptor activity"/>
    <property type="evidence" value="ECO:0007669"/>
    <property type="project" value="UniProtKB-KW"/>
</dbReference>
<keyword evidence="8" id="KW-0325">Glycoprotein</keyword>
<dbReference type="GO" id="GO:0005886">
    <property type="term" value="C:plasma membrane"/>
    <property type="evidence" value="ECO:0007669"/>
    <property type="project" value="UniProtKB-SubCell"/>
</dbReference>
<keyword evidence="5" id="KW-0297">G-protein coupled receptor</keyword>
<comment type="subcellular location">
    <subcellularLocation>
        <location evidence="1">Cell membrane</location>
        <topology evidence="1">Multi-pass membrane protein</topology>
    </subcellularLocation>
</comment>